<protein>
    <submittedName>
        <fullName evidence="1">Uncharacterized protein</fullName>
    </submittedName>
</protein>
<dbReference type="RefSeq" id="WP_196149355.1">
    <property type="nucleotide sequence ID" value="NZ_JADMLG010000004.1"/>
</dbReference>
<dbReference type="AlphaFoldDB" id="A0A931N2L0"/>
<comment type="caution">
    <text evidence="1">The sequence shown here is derived from an EMBL/GenBank/DDBJ whole genome shotgun (WGS) entry which is preliminary data.</text>
</comment>
<name>A0A931N2L0_9NOCA</name>
<evidence type="ECO:0000313" key="1">
    <source>
        <dbReference type="EMBL" id="MBH0777019.1"/>
    </source>
</evidence>
<reference evidence="1" key="1">
    <citation type="submission" date="2020-11" db="EMBL/GenBank/DDBJ databases">
        <title>Nocardia NEAU-351.nov., a novel actinomycete isolated from the cow dung.</title>
        <authorList>
            <person name="Zhang X."/>
        </authorList>
    </citation>
    <scope>NUCLEOTIDE SEQUENCE</scope>
    <source>
        <strain evidence="1">NEAU-351</strain>
    </source>
</reference>
<dbReference type="Proteomes" id="UP000655751">
    <property type="component" value="Unassembled WGS sequence"/>
</dbReference>
<accession>A0A931N2L0</accession>
<sequence>MNLPVDNSRLEAVLARSRSGDGLTRVNAIPELGDFMDDVRARDRLTELLDDEIVTMEVDAAEVLARKGGATGILAVLEVLGRRRDDPDADYMAYRLNELDAGGEVPVVEIVESSGRELSDNAAMALRNLKALRHSPR</sequence>
<organism evidence="1 2">
    <name type="scientific">Nocardia bovistercoris</name>
    <dbReference type="NCBI Taxonomy" id="2785916"/>
    <lineage>
        <taxon>Bacteria</taxon>
        <taxon>Bacillati</taxon>
        <taxon>Actinomycetota</taxon>
        <taxon>Actinomycetes</taxon>
        <taxon>Mycobacteriales</taxon>
        <taxon>Nocardiaceae</taxon>
        <taxon>Nocardia</taxon>
    </lineage>
</organism>
<proteinExistence type="predicted"/>
<dbReference type="EMBL" id="JADMLG010000004">
    <property type="protein sequence ID" value="MBH0777019.1"/>
    <property type="molecule type" value="Genomic_DNA"/>
</dbReference>
<gene>
    <name evidence="1" type="ORF">IT779_12055</name>
</gene>
<evidence type="ECO:0000313" key="2">
    <source>
        <dbReference type="Proteomes" id="UP000655751"/>
    </source>
</evidence>
<keyword evidence="2" id="KW-1185">Reference proteome</keyword>